<feature type="domain" description="ABM" evidence="3">
    <location>
        <begin position="258"/>
        <end position="311"/>
    </location>
</feature>
<name>A0A7Y9EWG1_9MICO</name>
<dbReference type="Gene3D" id="3.30.70.100">
    <property type="match status" value="1"/>
</dbReference>
<reference evidence="5 6" key="1">
    <citation type="submission" date="2020-07" db="EMBL/GenBank/DDBJ databases">
        <title>Sequencing the genomes of 1000 actinobacteria strains.</title>
        <authorList>
            <person name="Klenk H.-P."/>
        </authorList>
    </citation>
    <scope>NUCLEOTIDE SEQUENCE [LARGE SCALE GENOMIC DNA]</scope>
    <source>
        <strain evidence="5 6">DSM 22185</strain>
    </source>
</reference>
<evidence type="ECO:0000256" key="2">
    <source>
        <dbReference type="ARBA" id="ARBA00022801"/>
    </source>
</evidence>
<evidence type="ECO:0000259" key="4">
    <source>
        <dbReference type="Pfam" id="PF12697"/>
    </source>
</evidence>
<keyword evidence="6" id="KW-1185">Reference proteome</keyword>
<evidence type="ECO:0000256" key="1">
    <source>
        <dbReference type="ARBA" id="ARBA00010088"/>
    </source>
</evidence>
<dbReference type="InterPro" id="IPR029058">
    <property type="entry name" value="AB_hydrolase_fold"/>
</dbReference>
<dbReference type="InterPro" id="IPR000073">
    <property type="entry name" value="AB_hydrolase_1"/>
</dbReference>
<dbReference type="GO" id="GO:0016787">
    <property type="term" value="F:hydrolase activity"/>
    <property type="evidence" value="ECO:0007669"/>
    <property type="project" value="UniProtKB-KW"/>
</dbReference>
<dbReference type="Pfam" id="PF12697">
    <property type="entry name" value="Abhydrolase_6"/>
    <property type="match status" value="1"/>
</dbReference>
<protein>
    <submittedName>
        <fullName evidence="5">Pimeloyl-ACP methyl ester carboxylesterase/quinol monooxygenase YgiN</fullName>
    </submittedName>
</protein>
<comment type="caution">
    <text evidence="5">The sequence shown here is derived from an EMBL/GenBank/DDBJ whole genome shotgun (WGS) entry which is preliminary data.</text>
</comment>
<accession>A0A7Y9EWG1</accession>
<dbReference type="SUPFAM" id="SSF53474">
    <property type="entry name" value="alpha/beta-Hydrolases"/>
    <property type="match status" value="1"/>
</dbReference>
<evidence type="ECO:0000313" key="5">
    <source>
        <dbReference type="EMBL" id="NYD55084.1"/>
    </source>
</evidence>
<dbReference type="SUPFAM" id="SSF54909">
    <property type="entry name" value="Dimeric alpha+beta barrel"/>
    <property type="match status" value="1"/>
</dbReference>
<evidence type="ECO:0000259" key="3">
    <source>
        <dbReference type="Pfam" id="PF03992"/>
    </source>
</evidence>
<dbReference type="Gene3D" id="3.40.50.1820">
    <property type="entry name" value="alpha/beta hydrolase"/>
    <property type="match status" value="1"/>
</dbReference>
<dbReference type="PANTHER" id="PTHR43248">
    <property type="entry name" value="2-SUCCINYL-6-HYDROXY-2,4-CYCLOHEXADIENE-1-CARBOXYLATE SYNTHASE"/>
    <property type="match status" value="1"/>
</dbReference>
<dbReference type="Pfam" id="PF03992">
    <property type="entry name" value="ABM"/>
    <property type="match status" value="1"/>
</dbReference>
<sequence>MLLNAITTGDGPRTVLLLHGMMGSAQSWWRVSEEVAARGHRAVALDLPGHGLSPRDPSGTIASAADAVAATVRTLAIDGDLVAIGHSYGGTVLSAAAERLNPAVEVYVDTICAFAGGADAGQQRAEYARVREIRRDPDALRAARPAYSDSDIRVESLAAQRFDPETAASVTCSGDVSHPPRRGSLLVRAQPSAFVSDDDAARLRAEGVDVREIDGAAHTVWYTHFEEFVDALPEAFGPPRERRGVTLTGLLVCRSDAEADAVREHLAAHIDLTRAEAGCVSFDVAATDDPLVWSVAEHFRDAEAFRAHQRRVAESAWGRATEGIERRYSVAGI</sequence>
<keyword evidence="5" id="KW-0560">Oxidoreductase</keyword>
<gene>
    <name evidence="5" type="ORF">BKA02_002139</name>
</gene>
<dbReference type="AlphaFoldDB" id="A0A7Y9EWG1"/>
<dbReference type="InterPro" id="IPR051601">
    <property type="entry name" value="Serine_prot/Carboxylest_S33"/>
</dbReference>
<keyword evidence="5" id="KW-0503">Monooxygenase</keyword>
<comment type="similarity">
    <text evidence="1">Belongs to the peptidase S33 family.</text>
</comment>
<feature type="domain" description="AB hydrolase-1" evidence="4">
    <location>
        <begin position="15"/>
        <end position="231"/>
    </location>
</feature>
<organism evidence="5 6">
    <name type="scientific">Microbacterium pseudoresistens</name>
    <dbReference type="NCBI Taxonomy" id="640634"/>
    <lineage>
        <taxon>Bacteria</taxon>
        <taxon>Bacillati</taxon>
        <taxon>Actinomycetota</taxon>
        <taxon>Actinomycetes</taxon>
        <taxon>Micrococcales</taxon>
        <taxon>Microbacteriaceae</taxon>
        <taxon>Microbacterium</taxon>
    </lineage>
</organism>
<dbReference type="RefSeq" id="WP_179433913.1">
    <property type="nucleotide sequence ID" value="NZ_BAABLC010000002.1"/>
</dbReference>
<dbReference type="PANTHER" id="PTHR43248:SF2">
    <property type="entry name" value="PROLYL AMINOPEPTIDASE"/>
    <property type="match status" value="1"/>
</dbReference>
<keyword evidence="2" id="KW-0378">Hydrolase</keyword>
<proteinExistence type="inferred from homology"/>
<evidence type="ECO:0000313" key="6">
    <source>
        <dbReference type="Proteomes" id="UP000552045"/>
    </source>
</evidence>
<dbReference type="EMBL" id="JACCBH010000001">
    <property type="protein sequence ID" value="NYD55084.1"/>
    <property type="molecule type" value="Genomic_DNA"/>
</dbReference>
<dbReference type="Proteomes" id="UP000552045">
    <property type="component" value="Unassembled WGS sequence"/>
</dbReference>
<dbReference type="GO" id="GO:0004497">
    <property type="term" value="F:monooxygenase activity"/>
    <property type="evidence" value="ECO:0007669"/>
    <property type="project" value="UniProtKB-KW"/>
</dbReference>
<dbReference type="InterPro" id="IPR011008">
    <property type="entry name" value="Dimeric_a/b-barrel"/>
</dbReference>
<dbReference type="InterPro" id="IPR007138">
    <property type="entry name" value="ABM_dom"/>
</dbReference>